<protein>
    <submittedName>
        <fullName evidence="1">Uncharacterized protein</fullName>
    </submittedName>
</protein>
<accession>A0A7J9CG41</accession>
<dbReference type="EMBL" id="JABEZY010000010">
    <property type="protein sequence ID" value="MBA0747417.1"/>
    <property type="molecule type" value="Genomic_DNA"/>
</dbReference>
<feature type="non-terminal residue" evidence="1">
    <location>
        <position position="76"/>
    </location>
</feature>
<reference evidence="1 2" key="1">
    <citation type="journal article" date="2019" name="Genome Biol. Evol.">
        <title>Insights into the evolution of the New World diploid cottons (Gossypium, subgenus Houzingenia) based on genome sequencing.</title>
        <authorList>
            <person name="Grover C.E."/>
            <person name="Arick M.A. 2nd"/>
            <person name="Thrash A."/>
            <person name="Conover J.L."/>
            <person name="Sanders W.S."/>
            <person name="Peterson D.G."/>
            <person name="Frelichowski J.E."/>
            <person name="Scheffler J.A."/>
            <person name="Scheffler B.E."/>
            <person name="Wendel J.F."/>
        </authorList>
    </citation>
    <scope>NUCLEOTIDE SEQUENCE [LARGE SCALE GENOMIC DNA]</scope>
    <source>
        <strain evidence="1">5</strain>
        <tissue evidence="1">Leaf</tissue>
    </source>
</reference>
<gene>
    <name evidence="1" type="ORF">Gogos_004331</name>
</gene>
<keyword evidence="2" id="KW-1185">Reference proteome</keyword>
<dbReference type="AlphaFoldDB" id="A0A7J9CG41"/>
<organism evidence="1 2">
    <name type="scientific">Gossypium gossypioides</name>
    <name type="common">Mexican cotton</name>
    <name type="synonym">Selera gossypioides</name>
    <dbReference type="NCBI Taxonomy" id="34282"/>
    <lineage>
        <taxon>Eukaryota</taxon>
        <taxon>Viridiplantae</taxon>
        <taxon>Streptophyta</taxon>
        <taxon>Embryophyta</taxon>
        <taxon>Tracheophyta</taxon>
        <taxon>Spermatophyta</taxon>
        <taxon>Magnoliopsida</taxon>
        <taxon>eudicotyledons</taxon>
        <taxon>Gunneridae</taxon>
        <taxon>Pentapetalae</taxon>
        <taxon>rosids</taxon>
        <taxon>malvids</taxon>
        <taxon>Malvales</taxon>
        <taxon>Malvaceae</taxon>
        <taxon>Malvoideae</taxon>
        <taxon>Gossypium</taxon>
    </lineage>
</organism>
<sequence>MTMNPELAKLGSSLLVPSKDVPPRYLRTDEDSTIISHLNPLPQVPVIDMQKSVATSSCHRYAKVIFPTRTGEAPLS</sequence>
<name>A0A7J9CG41_GOSGO</name>
<evidence type="ECO:0000313" key="1">
    <source>
        <dbReference type="EMBL" id="MBA0747417.1"/>
    </source>
</evidence>
<comment type="caution">
    <text evidence="1">The sequence shown here is derived from an EMBL/GenBank/DDBJ whole genome shotgun (WGS) entry which is preliminary data.</text>
</comment>
<proteinExistence type="predicted"/>
<dbReference type="Proteomes" id="UP000593579">
    <property type="component" value="Unassembled WGS sequence"/>
</dbReference>
<evidence type="ECO:0000313" key="2">
    <source>
        <dbReference type="Proteomes" id="UP000593579"/>
    </source>
</evidence>
<dbReference type="OrthoDB" id="993490at2759"/>